<protein>
    <submittedName>
        <fullName evidence="4">Retrovirus-related Pol polyprotein from transposon TNT 1-94</fullName>
    </submittedName>
</protein>
<name>A0A699IJM4_TANCI</name>
<feature type="region of interest" description="Disordered" evidence="2">
    <location>
        <begin position="27"/>
        <end position="49"/>
    </location>
</feature>
<dbReference type="EMBL" id="BKCJ010310277">
    <property type="protein sequence ID" value="GEZ68836.1"/>
    <property type="molecule type" value="Genomic_DNA"/>
</dbReference>
<evidence type="ECO:0000259" key="3">
    <source>
        <dbReference type="PROSITE" id="PS50158"/>
    </source>
</evidence>
<feature type="domain" description="CCHC-type" evidence="3">
    <location>
        <begin position="66"/>
        <end position="82"/>
    </location>
</feature>
<evidence type="ECO:0000313" key="4">
    <source>
        <dbReference type="EMBL" id="GEZ68836.1"/>
    </source>
</evidence>
<dbReference type="InterPro" id="IPR001878">
    <property type="entry name" value="Znf_CCHC"/>
</dbReference>
<dbReference type="SMART" id="SM00343">
    <property type="entry name" value="ZnF_C2HC"/>
    <property type="match status" value="1"/>
</dbReference>
<dbReference type="AlphaFoldDB" id="A0A699IJM4"/>
<feature type="non-terminal residue" evidence="4">
    <location>
        <position position="1"/>
    </location>
</feature>
<proteinExistence type="predicted"/>
<dbReference type="Pfam" id="PF00098">
    <property type="entry name" value="zf-CCHC"/>
    <property type="match status" value="1"/>
</dbReference>
<comment type="caution">
    <text evidence="4">The sequence shown here is derived from an EMBL/GenBank/DDBJ whole genome shotgun (WGS) entry which is preliminary data.</text>
</comment>
<keyword evidence="1" id="KW-0863">Zinc-finger</keyword>
<keyword evidence="1" id="KW-0479">Metal-binding</keyword>
<evidence type="ECO:0000256" key="2">
    <source>
        <dbReference type="SAM" id="MobiDB-lite"/>
    </source>
</evidence>
<organism evidence="4">
    <name type="scientific">Tanacetum cinerariifolium</name>
    <name type="common">Dalmatian daisy</name>
    <name type="synonym">Chrysanthemum cinerariifolium</name>
    <dbReference type="NCBI Taxonomy" id="118510"/>
    <lineage>
        <taxon>Eukaryota</taxon>
        <taxon>Viridiplantae</taxon>
        <taxon>Streptophyta</taxon>
        <taxon>Embryophyta</taxon>
        <taxon>Tracheophyta</taxon>
        <taxon>Spermatophyta</taxon>
        <taxon>Magnoliopsida</taxon>
        <taxon>eudicotyledons</taxon>
        <taxon>Gunneridae</taxon>
        <taxon>Pentapetalae</taxon>
        <taxon>asterids</taxon>
        <taxon>campanulids</taxon>
        <taxon>Asterales</taxon>
        <taxon>Asteraceae</taxon>
        <taxon>Asteroideae</taxon>
        <taxon>Anthemideae</taxon>
        <taxon>Anthemidinae</taxon>
        <taxon>Tanacetum</taxon>
    </lineage>
</organism>
<sequence length="146" mass="15670">SELGSELTSFAGSKLGSELTSLGGSELGLASYRGQGNNTRDAGAASYGGAHNRVGYANPGQARQIKCYNCNDIGHLERNCTQPKRPQNSECIKDKMLLMQAQENRVELDEEQLLIIAGGQDNDVDEDVNHAGFQDIRRTTSGSALP</sequence>
<keyword evidence="1" id="KW-0862">Zinc</keyword>
<gene>
    <name evidence="4" type="ORF">Tci_540809</name>
</gene>
<dbReference type="Gene3D" id="4.10.60.10">
    <property type="entry name" value="Zinc finger, CCHC-type"/>
    <property type="match status" value="1"/>
</dbReference>
<dbReference type="PROSITE" id="PS50158">
    <property type="entry name" value="ZF_CCHC"/>
    <property type="match status" value="1"/>
</dbReference>
<evidence type="ECO:0000256" key="1">
    <source>
        <dbReference type="PROSITE-ProRule" id="PRU00047"/>
    </source>
</evidence>
<dbReference type="InterPro" id="IPR036875">
    <property type="entry name" value="Znf_CCHC_sf"/>
</dbReference>
<reference evidence="4" key="1">
    <citation type="journal article" date="2019" name="Sci. Rep.">
        <title>Draft genome of Tanacetum cinerariifolium, the natural source of mosquito coil.</title>
        <authorList>
            <person name="Yamashiro T."/>
            <person name="Shiraishi A."/>
            <person name="Satake H."/>
            <person name="Nakayama K."/>
        </authorList>
    </citation>
    <scope>NUCLEOTIDE SEQUENCE</scope>
</reference>
<accession>A0A699IJM4</accession>
<dbReference type="SUPFAM" id="SSF57756">
    <property type="entry name" value="Retrovirus zinc finger-like domains"/>
    <property type="match status" value="1"/>
</dbReference>
<dbReference type="GO" id="GO:0003676">
    <property type="term" value="F:nucleic acid binding"/>
    <property type="evidence" value="ECO:0007669"/>
    <property type="project" value="InterPro"/>
</dbReference>
<dbReference type="GO" id="GO:0008270">
    <property type="term" value="F:zinc ion binding"/>
    <property type="evidence" value="ECO:0007669"/>
    <property type="project" value="UniProtKB-KW"/>
</dbReference>